<dbReference type="OMA" id="GIYINIM"/>
<dbReference type="KEGG" id="atr:18436065"/>
<name>W1PJA8_AMBTC</name>
<evidence type="ECO:0000313" key="2">
    <source>
        <dbReference type="Proteomes" id="UP000017836"/>
    </source>
</evidence>
<sequence>MAQQEEGWPLGLQLSGMRVGLINNINRDLLESISSNTLITGSLSLSSSSISSSDLDTESSGSFFYDKSITLGSLIGVTTVRDRTNRVVINRSKGHHSSKQTRKNPTSKPWFCLCNRANDAEAAPSLGHFLNIERRNSNFNRRERNLMGFIFEEFSVIQTGIEENSLFSEGRVAPPQIVDDGSRTRERNTRRLGSWLEIDDHRRPRREICRRNGNGVGYGVPRLCVWPC</sequence>
<dbReference type="PANTHER" id="PTHR33544:SF5">
    <property type="entry name" value="DUF4005 DOMAIN-CONTAINING PROTEIN"/>
    <property type="match status" value="1"/>
</dbReference>
<organism evidence="1 2">
    <name type="scientific">Amborella trichopoda</name>
    <dbReference type="NCBI Taxonomy" id="13333"/>
    <lineage>
        <taxon>Eukaryota</taxon>
        <taxon>Viridiplantae</taxon>
        <taxon>Streptophyta</taxon>
        <taxon>Embryophyta</taxon>
        <taxon>Tracheophyta</taxon>
        <taxon>Spermatophyta</taxon>
        <taxon>Magnoliopsida</taxon>
        <taxon>Amborellales</taxon>
        <taxon>Amborellaceae</taxon>
        <taxon>Amborella</taxon>
    </lineage>
</organism>
<dbReference type="InterPro" id="IPR040344">
    <property type="entry name" value="At3g17950-like"/>
</dbReference>
<dbReference type="Proteomes" id="UP000017836">
    <property type="component" value="Unassembled WGS sequence"/>
</dbReference>
<protein>
    <submittedName>
        <fullName evidence="1">Uncharacterized protein</fullName>
    </submittedName>
</protein>
<dbReference type="OrthoDB" id="1924128at2759"/>
<dbReference type="eggNOG" id="ENOG502QTVJ">
    <property type="taxonomic scope" value="Eukaryota"/>
</dbReference>
<reference evidence="2" key="1">
    <citation type="journal article" date="2013" name="Science">
        <title>The Amborella genome and the evolution of flowering plants.</title>
        <authorList>
            <consortium name="Amborella Genome Project"/>
        </authorList>
    </citation>
    <scope>NUCLEOTIDE SEQUENCE [LARGE SCALE GENOMIC DNA]</scope>
</reference>
<dbReference type="PANTHER" id="PTHR33544">
    <property type="entry name" value="DUF4005 DOMAIN-CONTAINING PROTEIN-RELATED"/>
    <property type="match status" value="1"/>
</dbReference>
<dbReference type="HOGENOM" id="CLU_114319_0_0_1"/>
<evidence type="ECO:0000313" key="1">
    <source>
        <dbReference type="EMBL" id="ERN07829.1"/>
    </source>
</evidence>
<dbReference type="EMBL" id="KI393609">
    <property type="protein sequence ID" value="ERN07829.1"/>
    <property type="molecule type" value="Genomic_DNA"/>
</dbReference>
<accession>W1PJA8</accession>
<gene>
    <name evidence="1" type="ORF">AMTR_s00012p00185720</name>
</gene>
<dbReference type="Gramene" id="ERN07829">
    <property type="protein sequence ID" value="ERN07829"/>
    <property type="gene ID" value="AMTR_s00012p00185720"/>
</dbReference>
<dbReference type="AlphaFoldDB" id="W1PJA8"/>
<proteinExistence type="predicted"/>
<keyword evidence="2" id="KW-1185">Reference proteome</keyword>